<keyword evidence="3" id="KW-1133">Transmembrane helix</keyword>
<sequence length="181" mass="20062">MLYCPLNTPTVKLRKNESIATVYIDAMVLTPRLLNSRRERGFLGALWPNNMRMRARYVIFAALLAVLLVNSVEGAGRRTQARIFDQFARLIVKQIEGLFDKQSKQVDDASVGEFWSPGCQRTEVYDECGSLCPRVCGEPVTQECSQECVVGCVCRPGYILGPAGGGCIPEAQCNQWLSTHG</sequence>
<evidence type="ECO:0000256" key="2">
    <source>
        <dbReference type="ARBA" id="ARBA00023157"/>
    </source>
</evidence>
<dbReference type="OrthoDB" id="6477011at2759"/>
<accession>A0A6M2D0I2</accession>
<protein>
    <recommendedName>
        <fullName evidence="4">TIL domain-containing protein</fullName>
    </recommendedName>
</protein>
<dbReference type="AlphaFoldDB" id="A0A6M2D0I2"/>
<dbReference type="Pfam" id="PF01826">
    <property type="entry name" value="TIL"/>
    <property type="match status" value="1"/>
</dbReference>
<keyword evidence="3" id="KW-0472">Membrane</keyword>
<evidence type="ECO:0000256" key="1">
    <source>
        <dbReference type="ARBA" id="ARBA00022690"/>
    </source>
</evidence>
<dbReference type="InterPro" id="IPR002919">
    <property type="entry name" value="TIL_dom"/>
</dbReference>
<feature type="transmembrane region" description="Helical" evidence="3">
    <location>
        <begin position="55"/>
        <end position="72"/>
    </location>
</feature>
<keyword evidence="2" id="KW-1015">Disulfide bond</keyword>
<dbReference type="SUPFAM" id="SSF57567">
    <property type="entry name" value="Serine protease inhibitors"/>
    <property type="match status" value="1"/>
</dbReference>
<feature type="domain" description="TIL" evidence="4">
    <location>
        <begin position="119"/>
        <end position="173"/>
    </location>
</feature>
<dbReference type="Gene3D" id="2.10.25.10">
    <property type="entry name" value="Laminin"/>
    <property type="match status" value="1"/>
</dbReference>
<dbReference type="InterPro" id="IPR036084">
    <property type="entry name" value="Ser_inhib-like_sf"/>
</dbReference>
<evidence type="ECO:0000259" key="4">
    <source>
        <dbReference type="Pfam" id="PF01826"/>
    </source>
</evidence>
<keyword evidence="3" id="KW-0812">Transmembrane</keyword>
<dbReference type="CDD" id="cd19941">
    <property type="entry name" value="TIL"/>
    <property type="match status" value="1"/>
</dbReference>
<dbReference type="VEuPathDB" id="VectorBase:LOC119178196"/>
<name>A0A6M2D0I2_RHIMP</name>
<dbReference type="EMBL" id="GHWJ01006856">
    <property type="protein sequence ID" value="NOV39593.1"/>
    <property type="molecule type" value="Transcribed_RNA"/>
</dbReference>
<proteinExistence type="predicted"/>
<keyword evidence="1" id="KW-0646">Protease inhibitor</keyword>
<reference evidence="5" key="1">
    <citation type="submission" date="2019-09" db="EMBL/GenBank/DDBJ databases">
        <title>Organ-specific transcriptomic study of the physiology of the cattle tick, Rhipicephalus microplus.</title>
        <authorList>
            <person name="Tirloni L."/>
            <person name="Braz G."/>
            <person name="Gandara A.C.P."/>
            <person name="Sabadin G.A."/>
            <person name="da Silva R.M."/>
            <person name="Guizzo M.G."/>
            <person name="Machado J.A."/>
            <person name="Costa E.P."/>
            <person name="Gomes H.F."/>
            <person name="Moraes J."/>
            <person name="Mota M.B.S."/>
            <person name="Mesquita R.D."/>
            <person name="Alvarenga P.H."/>
            <person name="Alves F."/>
            <person name="Seixas A."/>
            <person name="da Fonseca R.N."/>
            <person name="Fogaca A."/>
            <person name="Logullo C."/>
            <person name="Tanaka A."/>
            <person name="Daffre S."/>
            <person name="Termignoni C."/>
            <person name="Vaz I.S.Jr."/>
            <person name="Oliveira P.L."/>
            <person name="Ribeiro J.M."/>
        </authorList>
    </citation>
    <scope>NUCLEOTIDE SEQUENCE</scope>
    <source>
        <strain evidence="5">Porto Alegre</strain>
    </source>
</reference>
<dbReference type="GO" id="GO:0030414">
    <property type="term" value="F:peptidase inhibitor activity"/>
    <property type="evidence" value="ECO:0007669"/>
    <property type="project" value="UniProtKB-KW"/>
</dbReference>
<evidence type="ECO:0000313" key="5">
    <source>
        <dbReference type="EMBL" id="NOV39593.1"/>
    </source>
</evidence>
<organism evidence="5">
    <name type="scientific">Rhipicephalus microplus</name>
    <name type="common">Cattle tick</name>
    <name type="synonym">Boophilus microplus</name>
    <dbReference type="NCBI Taxonomy" id="6941"/>
    <lineage>
        <taxon>Eukaryota</taxon>
        <taxon>Metazoa</taxon>
        <taxon>Ecdysozoa</taxon>
        <taxon>Arthropoda</taxon>
        <taxon>Chelicerata</taxon>
        <taxon>Arachnida</taxon>
        <taxon>Acari</taxon>
        <taxon>Parasitiformes</taxon>
        <taxon>Ixodida</taxon>
        <taxon>Ixodoidea</taxon>
        <taxon>Ixodidae</taxon>
        <taxon>Rhipicephalinae</taxon>
        <taxon>Rhipicephalus</taxon>
        <taxon>Boophilus</taxon>
    </lineage>
</organism>
<dbReference type="InterPro" id="IPR051368">
    <property type="entry name" value="SerProtInhib-TIL_Domain"/>
</dbReference>
<evidence type="ECO:0000256" key="3">
    <source>
        <dbReference type="SAM" id="Phobius"/>
    </source>
</evidence>
<dbReference type="PANTHER" id="PTHR23259:SF70">
    <property type="entry name" value="ACCESSORY GLAND PROTEIN ACP62F-RELATED"/>
    <property type="match status" value="1"/>
</dbReference>
<dbReference type="PANTHER" id="PTHR23259">
    <property type="entry name" value="RIDDLE"/>
    <property type="match status" value="1"/>
</dbReference>